<dbReference type="InterPro" id="IPR000719">
    <property type="entry name" value="Prot_kinase_dom"/>
</dbReference>
<dbReference type="EMBL" id="LWDX02063739">
    <property type="protein sequence ID" value="OEL16182.1"/>
    <property type="molecule type" value="Genomic_DNA"/>
</dbReference>
<proteinExistence type="predicted"/>
<sequence>STIIGSGAFGQVYKGELDDKTTVAVKRFIRNVRENFDQELTVHREINHKNVVRLIGYCVEGKAVILVTEYIPNGNLCDALHRENFPIPLNKRLRIAMECAEALA</sequence>
<dbReference type="SUPFAM" id="SSF56112">
    <property type="entry name" value="Protein kinase-like (PK-like)"/>
    <property type="match status" value="1"/>
</dbReference>
<dbReference type="InterPro" id="IPR011009">
    <property type="entry name" value="Kinase-like_dom_sf"/>
</dbReference>
<evidence type="ECO:0000313" key="5">
    <source>
        <dbReference type="EMBL" id="OEL16182.1"/>
    </source>
</evidence>
<dbReference type="GO" id="GO:0005886">
    <property type="term" value="C:plasma membrane"/>
    <property type="evidence" value="ECO:0007669"/>
    <property type="project" value="TreeGrafter"/>
</dbReference>
<dbReference type="PANTHER" id="PTHR27005">
    <property type="entry name" value="WALL-ASSOCIATED RECEPTOR KINASE-LIKE 21"/>
    <property type="match status" value="1"/>
</dbReference>
<dbReference type="GO" id="GO:0007166">
    <property type="term" value="P:cell surface receptor signaling pathway"/>
    <property type="evidence" value="ECO:0007669"/>
    <property type="project" value="InterPro"/>
</dbReference>
<feature type="domain" description="Protein kinase" evidence="4">
    <location>
        <begin position="1"/>
        <end position="104"/>
    </location>
</feature>
<dbReference type="GO" id="GO:0004674">
    <property type="term" value="F:protein serine/threonine kinase activity"/>
    <property type="evidence" value="ECO:0007669"/>
    <property type="project" value="TreeGrafter"/>
</dbReference>
<feature type="non-terminal residue" evidence="5">
    <location>
        <position position="1"/>
    </location>
</feature>
<keyword evidence="2 3" id="KW-0067">ATP-binding</keyword>
<dbReference type="GO" id="GO:0005524">
    <property type="term" value="F:ATP binding"/>
    <property type="evidence" value="ECO:0007669"/>
    <property type="project" value="UniProtKB-UniRule"/>
</dbReference>
<protein>
    <recommendedName>
        <fullName evidence="4">Protein kinase domain-containing protein</fullName>
    </recommendedName>
</protein>
<feature type="binding site" evidence="3">
    <location>
        <position position="26"/>
    </location>
    <ligand>
        <name>ATP</name>
        <dbReference type="ChEBI" id="CHEBI:30616"/>
    </ligand>
</feature>
<evidence type="ECO:0000256" key="3">
    <source>
        <dbReference type="PROSITE-ProRule" id="PRU10141"/>
    </source>
</evidence>
<dbReference type="Pfam" id="PF07714">
    <property type="entry name" value="PK_Tyr_Ser-Thr"/>
    <property type="match status" value="1"/>
</dbReference>
<dbReference type="OrthoDB" id="2017579at2759"/>
<gene>
    <name evidence="5" type="ORF">BAE44_0022798</name>
</gene>
<dbReference type="STRING" id="888268.A0A1E5UTE0"/>
<keyword evidence="1 3" id="KW-0547">Nucleotide-binding</keyword>
<evidence type="ECO:0000256" key="1">
    <source>
        <dbReference type="ARBA" id="ARBA00022741"/>
    </source>
</evidence>
<dbReference type="InterPro" id="IPR045274">
    <property type="entry name" value="WAK-like"/>
</dbReference>
<dbReference type="InterPro" id="IPR001245">
    <property type="entry name" value="Ser-Thr/Tyr_kinase_cat_dom"/>
</dbReference>
<dbReference type="InterPro" id="IPR017441">
    <property type="entry name" value="Protein_kinase_ATP_BS"/>
</dbReference>
<organism evidence="5 6">
    <name type="scientific">Dichanthelium oligosanthes</name>
    <dbReference type="NCBI Taxonomy" id="888268"/>
    <lineage>
        <taxon>Eukaryota</taxon>
        <taxon>Viridiplantae</taxon>
        <taxon>Streptophyta</taxon>
        <taxon>Embryophyta</taxon>
        <taxon>Tracheophyta</taxon>
        <taxon>Spermatophyta</taxon>
        <taxon>Magnoliopsida</taxon>
        <taxon>Liliopsida</taxon>
        <taxon>Poales</taxon>
        <taxon>Poaceae</taxon>
        <taxon>PACMAD clade</taxon>
        <taxon>Panicoideae</taxon>
        <taxon>Panicodae</taxon>
        <taxon>Paniceae</taxon>
        <taxon>Dichantheliinae</taxon>
        <taxon>Dichanthelium</taxon>
    </lineage>
</organism>
<reference evidence="5 6" key="1">
    <citation type="submission" date="2016-09" db="EMBL/GenBank/DDBJ databases">
        <title>The draft genome of Dichanthelium oligosanthes: A C3 panicoid grass species.</title>
        <authorList>
            <person name="Studer A.J."/>
            <person name="Schnable J.C."/>
            <person name="Brutnell T.P."/>
        </authorList>
    </citation>
    <scope>NUCLEOTIDE SEQUENCE [LARGE SCALE GENOMIC DNA]</scope>
    <source>
        <strain evidence="6">cv. Kellogg 1175</strain>
        <tissue evidence="5">Leaf</tissue>
    </source>
</reference>
<dbReference type="Gene3D" id="1.10.510.10">
    <property type="entry name" value="Transferase(Phosphotransferase) domain 1"/>
    <property type="match status" value="1"/>
</dbReference>
<accession>A0A1E5UTE0</accession>
<dbReference type="Proteomes" id="UP000095767">
    <property type="component" value="Unassembled WGS sequence"/>
</dbReference>
<evidence type="ECO:0000256" key="2">
    <source>
        <dbReference type="ARBA" id="ARBA00022840"/>
    </source>
</evidence>
<comment type="caution">
    <text evidence="5">The sequence shown here is derived from an EMBL/GenBank/DDBJ whole genome shotgun (WGS) entry which is preliminary data.</text>
</comment>
<dbReference type="AlphaFoldDB" id="A0A1E5UTE0"/>
<dbReference type="PROSITE" id="PS50011">
    <property type="entry name" value="PROTEIN_KINASE_DOM"/>
    <property type="match status" value="1"/>
</dbReference>
<dbReference type="PROSITE" id="PS00107">
    <property type="entry name" value="PROTEIN_KINASE_ATP"/>
    <property type="match status" value="1"/>
</dbReference>
<name>A0A1E5UTE0_9POAL</name>
<evidence type="ECO:0000259" key="4">
    <source>
        <dbReference type="PROSITE" id="PS50011"/>
    </source>
</evidence>
<keyword evidence="6" id="KW-1185">Reference proteome</keyword>
<dbReference type="PANTHER" id="PTHR27005:SF505">
    <property type="entry name" value="PROTEIN KINASE DOMAIN-CONTAINING PROTEIN"/>
    <property type="match status" value="1"/>
</dbReference>
<evidence type="ECO:0000313" key="6">
    <source>
        <dbReference type="Proteomes" id="UP000095767"/>
    </source>
</evidence>